<evidence type="ECO:0008006" key="3">
    <source>
        <dbReference type="Google" id="ProtNLM"/>
    </source>
</evidence>
<dbReference type="EMBL" id="CP059735">
    <property type="protein sequence ID" value="WDE01629.1"/>
    <property type="molecule type" value="Genomic_DNA"/>
</dbReference>
<keyword evidence="2" id="KW-1185">Reference proteome</keyword>
<accession>A0AAE9YWG0</accession>
<dbReference type="SUPFAM" id="SSF56059">
    <property type="entry name" value="Glutathione synthetase ATP-binding domain-like"/>
    <property type="match status" value="1"/>
</dbReference>
<dbReference type="RefSeq" id="WP_044832809.1">
    <property type="nucleotide sequence ID" value="NZ_CP059735.1"/>
</dbReference>
<dbReference type="AlphaFoldDB" id="A0AAE9YWG0"/>
<protein>
    <recommendedName>
        <fullName evidence="3">ATP-grasp domain-containing protein</fullName>
    </recommendedName>
</protein>
<gene>
    <name evidence="1" type="ORF">SG35_013990</name>
</gene>
<evidence type="ECO:0000313" key="2">
    <source>
        <dbReference type="Proteomes" id="UP000032568"/>
    </source>
</evidence>
<dbReference type="KEGG" id="tact:SG35_013990"/>
<dbReference type="Proteomes" id="UP000032568">
    <property type="component" value="Chromosome"/>
</dbReference>
<proteinExistence type="predicted"/>
<reference evidence="1 2" key="1">
    <citation type="journal article" date="2015" name="Genome Announc.">
        <title>Draft Genome Sequences of Marine Isolates of Thalassomonas viridans and Thalassomonas actiniarum.</title>
        <authorList>
            <person name="Olonade I."/>
            <person name="van Zyl L.J."/>
            <person name="Trindade M."/>
        </authorList>
    </citation>
    <scope>NUCLEOTIDE SEQUENCE [LARGE SCALE GENOMIC DNA]</scope>
    <source>
        <strain evidence="1 2">A5K-106</strain>
    </source>
</reference>
<organism evidence="1 2">
    <name type="scientific">Thalassomonas actiniarum</name>
    <dbReference type="NCBI Taxonomy" id="485447"/>
    <lineage>
        <taxon>Bacteria</taxon>
        <taxon>Pseudomonadati</taxon>
        <taxon>Pseudomonadota</taxon>
        <taxon>Gammaproteobacteria</taxon>
        <taxon>Alteromonadales</taxon>
        <taxon>Colwelliaceae</taxon>
        <taxon>Thalassomonas</taxon>
    </lineage>
</organism>
<reference evidence="1 2" key="2">
    <citation type="journal article" date="2022" name="Mar. Drugs">
        <title>Bioassay-Guided Fractionation Leads to the Detection of Cholic Acid Generated by the Rare Thalassomonas sp.</title>
        <authorList>
            <person name="Pheiffer F."/>
            <person name="Schneider Y.K."/>
            <person name="Hansen E.H."/>
            <person name="Andersen J.H."/>
            <person name="Isaksson J."/>
            <person name="Busche T."/>
            <person name="R C."/>
            <person name="Kalinowski J."/>
            <person name="Zyl L.V."/>
            <person name="Trindade M."/>
        </authorList>
    </citation>
    <scope>NUCLEOTIDE SEQUENCE [LARGE SCALE GENOMIC DNA]</scope>
    <source>
        <strain evidence="1 2">A5K-106</strain>
    </source>
</reference>
<evidence type="ECO:0000313" key="1">
    <source>
        <dbReference type="EMBL" id="WDE01629.1"/>
    </source>
</evidence>
<sequence>METINFIDRSSEASVQQGLTFLCEQLETLGIRARWYPRVEEADAGAILLLHDPVDEDKIPPGCQVLGQRCLNRRQRLVLAERCGLPVVSWTSVADINDIPKLFDRWGTDAFLFKADWSYSRGGIKCLTRRDWQPFNPRRFNPDADVFMRILNGSPDTHKVDLFYDQAFACRHMHTRSVFDRKFYKGFYQRSELGFIPPLEPALAKLGKALTQYGQGFSGVDFMYDAQGQPWVIELNTSSLGREGTWSRWGDVYLKGYLAGLTSWIKAGCPAKFCHGIPEDAAQLSETSGGIFPLSQPDGAMTADLGTTRVTKTEKLLDGIR</sequence>
<name>A0AAE9YWG0_9GAMM</name>